<proteinExistence type="predicted"/>
<protein>
    <submittedName>
        <fullName evidence="1">Uncharacterized protein</fullName>
    </submittedName>
</protein>
<accession>A0A016RWX7</accession>
<dbReference type="OrthoDB" id="10594310at2759"/>
<dbReference type="AlphaFoldDB" id="A0A016RWX7"/>
<comment type="caution">
    <text evidence="1">The sequence shown here is derived from an EMBL/GenBank/DDBJ whole genome shotgun (WGS) entry which is preliminary data.</text>
</comment>
<organism evidence="1 2">
    <name type="scientific">Ancylostoma ceylanicum</name>
    <dbReference type="NCBI Taxonomy" id="53326"/>
    <lineage>
        <taxon>Eukaryota</taxon>
        <taxon>Metazoa</taxon>
        <taxon>Ecdysozoa</taxon>
        <taxon>Nematoda</taxon>
        <taxon>Chromadorea</taxon>
        <taxon>Rhabditida</taxon>
        <taxon>Rhabditina</taxon>
        <taxon>Rhabditomorpha</taxon>
        <taxon>Strongyloidea</taxon>
        <taxon>Ancylostomatidae</taxon>
        <taxon>Ancylostomatinae</taxon>
        <taxon>Ancylostoma</taxon>
    </lineage>
</organism>
<name>A0A016RWX7_9BILA</name>
<dbReference type="EMBL" id="JARK01001685">
    <property type="protein sequence ID" value="EYB82858.1"/>
    <property type="molecule type" value="Genomic_DNA"/>
</dbReference>
<sequence length="111" mass="13034">MEIKMLHWMAFTTLFDRIWNQDSRQRFTVASITDGLHEARLQWYGHVLHANNDNVCKISFNLDVTGESPKVRLKQQRMDYLHNDLRRIGAPPNLHMTWQNGVKGSVERTLS</sequence>
<gene>
    <name evidence="1" type="primary">Acey_s0349.g3203</name>
    <name evidence="1" type="ORF">Y032_0349g3203</name>
</gene>
<keyword evidence="2" id="KW-1185">Reference proteome</keyword>
<evidence type="ECO:0000313" key="2">
    <source>
        <dbReference type="Proteomes" id="UP000024635"/>
    </source>
</evidence>
<dbReference type="Proteomes" id="UP000024635">
    <property type="component" value="Unassembled WGS sequence"/>
</dbReference>
<reference evidence="2" key="1">
    <citation type="journal article" date="2015" name="Nat. Genet.">
        <title>The genome and transcriptome of the zoonotic hookworm Ancylostoma ceylanicum identify infection-specific gene families.</title>
        <authorList>
            <person name="Schwarz E.M."/>
            <person name="Hu Y."/>
            <person name="Antoshechkin I."/>
            <person name="Miller M.M."/>
            <person name="Sternberg P.W."/>
            <person name="Aroian R.V."/>
        </authorList>
    </citation>
    <scope>NUCLEOTIDE SEQUENCE</scope>
    <source>
        <strain evidence="2">HY135</strain>
    </source>
</reference>
<evidence type="ECO:0000313" key="1">
    <source>
        <dbReference type="EMBL" id="EYB82858.1"/>
    </source>
</evidence>